<reference evidence="10 11" key="1">
    <citation type="submission" date="2017-04" db="EMBL/GenBank/DDBJ databases">
        <title>Presence of VIM-2 positive Pseudomonas species in chickens and their surrounding environment.</title>
        <authorList>
            <person name="Zhang R."/>
        </authorList>
    </citation>
    <scope>NUCLEOTIDE SEQUENCE [LARGE SCALE GENOMIC DNA]</scope>
    <source>
        <strain evidence="10 11">DZ-C18</strain>
    </source>
</reference>
<dbReference type="GO" id="GO:0005886">
    <property type="term" value="C:plasma membrane"/>
    <property type="evidence" value="ECO:0007669"/>
    <property type="project" value="UniProtKB-SubCell"/>
</dbReference>
<sequence length="354" mass="39559">MRNEPERLSSTGDEIDLFELIEGLWKQKVLILVTTVVVTAIAVAYAFLAKPVYEAKVFVQPPTQNDVSPLNYGRGGNTGLSMLTVKEVYDIYLRNLQSESLRREFFRSVYLPSLPADERGGSQDELYGRFQDVLSLELAAKETPNRFFVKANVSDPQQAAEWVVRYLEMAGRRGKAEVIRDVKADATIKANNLEQQIKAALESARKQREDQIIRLTEALRVAKSIGLEKPPIISNTLSGEVSAGMGGSLLYMRGAKALEAEIDNLRKRTSDDPFVSNLRQRQEALAFYRSLQIDPGVIQVYRQDGAIESPDKPVKPKKVLIIVLGGLTGVMLALLFAILRYLILDLSKRRAKGF</sequence>
<organism evidence="10 11">
    <name type="scientific">Pseudomonas putida</name>
    <name type="common">Arthrobacter siderocapsulatus</name>
    <dbReference type="NCBI Taxonomy" id="303"/>
    <lineage>
        <taxon>Bacteria</taxon>
        <taxon>Pseudomonadati</taxon>
        <taxon>Pseudomonadota</taxon>
        <taxon>Gammaproteobacteria</taxon>
        <taxon>Pseudomonadales</taxon>
        <taxon>Pseudomonadaceae</taxon>
        <taxon>Pseudomonas</taxon>
    </lineage>
</organism>
<evidence type="ECO:0000256" key="1">
    <source>
        <dbReference type="ARBA" id="ARBA00004651"/>
    </source>
</evidence>
<feature type="transmembrane region" description="Helical" evidence="7">
    <location>
        <begin position="29"/>
        <end position="48"/>
    </location>
</feature>
<keyword evidence="4 7" id="KW-1133">Transmembrane helix</keyword>
<dbReference type="OrthoDB" id="8113255at2"/>
<dbReference type="EMBL" id="NBWC01000007">
    <property type="protein sequence ID" value="ORL66207.1"/>
    <property type="molecule type" value="Genomic_DNA"/>
</dbReference>
<comment type="caution">
    <text evidence="10">The sequence shown here is derived from an EMBL/GenBank/DDBJ whole genome shotgun (WGS) entry which is preliminary data.</text>
</comment>
<keyword evidence="5 7" id="KW-0472">Membrane</keyword>
<keyword evidence="6" id="KW-0175">Coiled coil</keyword>
<evidence type="ECO:0000256" key="4">
    <source>
        <dbReference type="ARBA" id="ARBA00022989"/>
    </source>
</evidence>
<feature type="coiled-coil region" evidence="6">
    <location>
        <begin position="176"/>
        <end position="218"/>
    </location>
</feature>
<evidence type="ECO:0000259" key="8">
    <source>
        <dbReference type="Pfam" id="PF02706"/>
    </source>
</evidence>
<feature type="domain" description="Polysaccharide chain length determinant N-terminal" evidence="8">
    <location>
        <begin position="13"/>
        <end position="107"/>
    </location>
</feature>
<dbReference type="SUPFAM" id="SSF160355">
    <property type="entry name" value="Bacterial polysaccharide co-polymerase-like"/>
    <property type="match status" value="1"/>
</dbReference>
<evidence type="ECO:0000259" key="9">
    <source>
        <dbReference type="Pfam" id="PF13807"/>
    </source>
</evidence>
<comment type="subcellular location">
    <subcellularLocation>
        <location evidence="1">Cell membrane</location>
        <topology evidence="1">Multi-pass membrane protein</topology>
    </subcellularLocation>
</comment>
<name>A0A1X1A320_PSEPU</name>
<evidence type="ECO:0000313" key="11">
    <source>
        <dbReference type="Proteomes" id="UP000193675"/>
    </source>
</evidence>
<accession>A0A1X1A320</accession>
<evidence type="ECO:0000313" key="10">
    <source>
        <dbReference type="EMBL" id="ORL66207.1"/>
    </source>
</evidence>
<evidence type="ECO:0000256" key="3">
    <source>
        <dbReference type="ARBA" id="ARBA00022692"/>
    </source>
</evidence>
<dbReference type="Pfam" id="PF02706">
    <property type="entry name" value="Wzz"/>
    <property type="match status" value="1"/>
</dbReference>
<keyword evidence="2" id="KW-1003">Cell membrane</keyword>
<dbReference type="InterPro" id="IPR003856">
    <property type="entry name" value="LPS_length_determ_N"/>
</dbReference>
<protein>
    <recommendedName>
        <fullName evidence="12">Chain-length determining protein</fullName>
    </recommendedName>
</protein>
<dbReference type="PANTHER" id="PTHR32309">
    <property type="entry name" value="TYROSINE-PROTEIN KINASE"/>
    <property type="match status" value="1"/>
</dbReference>
<feature type="domain" description="Tyrosine-protein kinase G-rich" evidence="9">
    <location>
        <begin position="308"/>
        <end position="341"/>
    </location>
</feature>
<dbReference type="RefSeq" id="WP_084854922.1">
    <property type="nucleotide sequence ID" value="NZ_NBWC01000007.1"/>
</dbReference>
<keyword evidence="3 7" id="KW-0812">Transmembrane</keyword>
<dbReference type="InterPro" id="IPR050445">
    <property type="entry name" value="Bact_polysacc_biosynth/exp"/>
</dbReference>
<gene>
    <name evidence="10" type="ORF">B7H17_05490</name>
</gene>
<evidence type="ECO:0000256" key="2">
    <source>
        <dbReference type="ARBA" id="ARBA00022475"/>
    </source>
</evidence>
<dbReference type="Gene3D" id="3.30.1890.10">
    <property type="entry name" value="FepE-like"/>
    <property type="match status" value="1"/>
</dbReference>
<dbReference type="Proteomes" id="UP000193675">
    <property type="component" value="Unassembled WGS sequence"/>
</dbReference>
<evidence type="ECO:0000256" key="6">
    <source>
        <dbReference type="SAM" id="Coils"/>
    </source>
</evidence>
<dbReference type="AlphaFoldDB" id="A0A1X1A320"/>
<dbReference type="GO" id="GO:0004713">
    <property type="term" value="F:protein tyrosine kinase activity"/>
    <property type="evidence" value="ECO:0007669"/>
    <property type="project" value="TreeGrafter"/>
</dbReference>
<evidence type="ECO:0000256" key="7">
    <source>
        <dbReference type="SAM" id="Phobius"/>
    </source>
</evidence>
<dbReference type="PANTHER" id="PTHR32309:SF13">
    <property type="entry name" value="FERRIC ENTEROBACTIN TRANSPORT PROTEIN FEPE"/>
    <property type="match status" value="1"/>
</dbReference>
<evidence type="ECO:0000256" key="5">
    <source>
        <dbReference type="ARBA" id="ARBA00023136"/>
    </source>
</evidence>
<evidence type="ECO:0008006" key="12">
    <source>
        <dbReference type="Google" id="ProtNLM"/>
    </source>
</evidence>
<proteinExistence type="predicted"/>
<feature type="transmembrane region" description="Helical" evidence="7">
    <location>
        <begin position="319"/>
        <end position="343"/>
    </location>
</feature>
<dbReference type="InterPro" id="IPR032807">
    <property type="entry name" value="GNVR"/>
</dbReference>
<dbReference type="Pfam" id="PF13807">
    <property type="entry name" value="GNVR"/>
    <property type="match status" value="1"/>
</dbReference>